<sequence>MRIEHGQYRTFESDGRTEQSVGFIDGDLVEGLLDMSRDSVEKLIDGLTLPAAAVLKANVDVELQFW</sequence>
<dbReference type="Proteomes" id="UP000036681">
    <property type="component" value="Unplaced"/>
</dbReference>
<dbReference type="Gene3D" id="1.10.150.910">
    <property type="match status" value="1"/>
</dbReference>
<evidence type="ECO:0000313" key="1">
    <source>
        <dbReference type="Proteomes" id="UP000036681"/>
    </source>
</evidence>
<organism evidence="1 2">
    <name type="scientific">Ascaris lumbricoides</name>
    <name type="common">Giant roundworm</name>
    <dbReference type="NCBI Taxonomy" id="6252"/>
    <lineage>
        <taxon>Eukaryota</taxon>
        <taxon>Metazoa</taxon>
        <taxon>Ecdysozoa</taxon>
        <taxon>Nematoda</taxon>
        <taxon>Chromadorea</taxon>
        <taxon>Rhabditida</taxon>
        <taxon>Spirurina</taxon>
        <taxon>Ascaridomorpha</taxon>
        <taxon>Ascaridoidea</taxon>
        <taxon>Ascarididae</taxon>
        <taxon>Ascaris</taxon>
    </lineage>
</organism>
<reference evidence="2" key="1">
    <citation type="submission" date="2017-02" db="UniProtKB">
        <authorList>
            <consortium name="WormBaseParasite"/>
        </authorList>
    </citation>
    <scope>IDENTIFICATION</scope>
</reference>
<keyword evidence="1" id="KW-1185">Reference proteome</keyword>
<accession>A0A0M3IV57</accession>
<name>A0A0M3IV57_ASCLU</name>
<evidence type="ECO:0000313" key="2">
    <source>
        <dbReference type="WBParaSite" id="ALUE_0002263501-mRNA-1"/>
    </source>
</evidence>
<protein>
    <submittedName>
        <fullName evidence="2">Peptidylprolyl isomerase</fullName>
    </submittedName>
</protein>
<dbReference type="AlphaFoldDB" id="A0A0M3IV57"/>
<proteinExistence type="predicted"/>
<dbReference type="WBParaSite" id="ALUE_0002263501-mRNA-1">
    <property type="protein sequence ID" value="ALUE_0002263501-mRNA-1"/>
    <property type="gene ID" value="ALUE_0002263501"/>
</dbReference>